<feature type="region of interest" description="Disordered" evidence="1">
    <location>
        <begin position="162"/>
        <end position="199"/>
    </location>
</feature>
<proteinExistence type="predicted"/>
<sequence length="237" mass="23523">MQFTTVALAAMSVAGALAQTAGTTVHVVKVGSANGSLTFAPNDIKVPAGDMVQFQFAPNNHTVTQSTFAKPCVPISQTSNVTGIYSGFMPVKAADTNTPTYTIMVNDTKPIWLYCSQGKHCQSGMTMVINVAATGNSTLAAYNTLAKAATANLAPGGVSGGVSGVNSSSSSSSSSSGTSNSGSSSGSSTSSSSSSSSSAAAAANTKNGTSFATAMRPRSVEAMSLGGLVALGFAVLF</sequence>
<dbReference type="Proteomes" id="UP000431533">
    <property type="component" value="Unassembled WGS sequence"/>
</dbReference>
<gene>
    <name evidence="3" type="ORF">LHYA1_G005337</name>
</gene>
<dbReference type="EMBL" id="QGMH01000086">
    <property type="protein sequence ID" value="TVY25742.1"/>
    <property type="molecule type" value="Genomic_DNA"/>
</dbReference>
<dbReference type="InterPro" id="IPR008972">
    <property type="entry name" value="Cupredoxin"/>
</dbReference>
<protein>
    <submittedName>
        <fullName evidence="3">Putative GPI-anchored cupredoxin</fullName>
    </submittedName>
</protein>
<dbReference type="CDD" id="cd00920">
    <property type="entry name" value="Cupredoxin"/>
    <property type="match status" value="1"/>
</dbReference>
<name>A0A8H8QZG7_9HELO</name>
<feature type="compositionally biased region" description="Low complexity" evidence="1">
    <location>
        <begin position="164"/>
        <end position="198"/>
    </location>
</feature>
<dbReference type="PANTHER" id="PTHR34883:SF17">
    <property type="entry name" value="CUPREDOXIN"/>
    <property type="match status" value="1"/>
</dbReference>
<keyword evidence="4" id="KW-1185">Reference proteome</keyword>
<dbReference type="RefSeq" id="XP_031004530.1">
    <property type="nucleotide sequence ID" value="XM_031150285.1"/>
</dbReference>
<evidence type="ECO:0000256" key="2">
    <source>
        <dbReference type="SAM" id="SignalP"/>
    </source>
</evidence>
<keyword evidence="2" id="KW-0732">Signal</keyword>
<dbReference type="Gene3D" id="2.60.40.420">
    <property type="entry name" value="Cupredoxins - blue copper proteins"/>
    <property type="match status" value="1"/>
</dbReference>
<comment type="caution">
    <text evidence="3">The sequence shown here is derived from an EMBL/GenBank/DDBJ whole genome shotgun (WGS) entry which is preliminary data.</text>
</comment>
<dbReference type="PANTHER" id="PTHR34883">
    <property type="entry name" value="SERINE-RICH PROTEIN, PUTATIVE-RELATED-RELATED"/>
    <property type="match status" value="1"/>
</dbReference>
<evidence type="ECO:0000313" key="3">
    <source>
        <dbReference type="EMBL" id="TVY25742.1"/>
    </source>
</evidence>
<evidence type="ECO:0000313" key="4">
    <source>
        <dbReference type="Proteomes" id="UP000431533"/>
    </source>
</evidence>
<dbReference type="SUPFAM" id="SSF49503">
    <property type="entry name" value="Cupredoxins"/>
    <property type="match status" value="1"/>
</dbReference>
<reference evidence="3 4" key="1">
    <citation type="submission" date="2018-05" db="EMBL/GenBank/DDBJ databases">
        <title>Genome sequencing and assembly of the regulated plant pathogen Lachnellula willkommii and related sister species for the development of diagnostic species identification markers.</title>
        <authorList>
            <person name="Giroux E."/>
            <person name="Bilodeau G."/>
        </authorList>
    </citation>
    <scope>NUCLEOTIDE SEQUENCE [LARGE SCALE GENOMIC DNA]</scope>
    <source>
        <strain evidence="3 4">CBS 185.66</strain>
    </source>
</reference>
<organism evidence="3 4">
    <name type="scientific">Lachnellula hyalina</name>
    <dbReference type="NCBI Taxonomy" id="1316788"/>
    <lineage>
        <taxon>Eukaryota</taxon>
        <taxon>Fungi</taxon>
        <taxon>Dikarya</taxon>
        <taxon>Ascomycota</taxon>
        <taxon>Pezizomycotina</taxon>
        <taxon>Leotiomycetes</taxon>
        <taxon>Helotiales</taxon>
        <taxon>Lachnaceae</taxon>
        <taxon>Lachnellula</taxon>
    </lineage>
</organism>
<accession>A0A8H8QZG7</accession>
<dbReference type="GeneID" id="41985535"/>
<feature type="chain" id="PRO_5034856893" evidence="2">
    <location>
        <begin position="19"/>
        <end position="237"/>
    </location>
</feature>
<evidence type="ECO:0000256" key="1">
    <source>
        <dbReference type="SAM" id="MobiDB-lite"/>
    </source>
</evidence>
<dbReference type="InterPro" id="IPR052953">
    <property type="entry name" value="Ser-rich/MCO-related"/>
</dbReference>
<dbReference type="OrthoDB" id="5421909at2759"/>
<dbReference type="AlphaFoldDB" id="A0A8H8QZG7"/>
<feature type="signal peptide" evidence="2">
    <location>
        <begin position="1"/>
        <end position="18"/>
    </location>
</feature>